<name>A0A9W6USL8_9ACTN</name>
<protein>
    <recommendedName>
        <fullName evidence="4">Tetratricopeptide repeat protein</fullName>
    </recommendedName>
</protein>
<gene>
    <name evidence="2" type="ORF">Kpho01_76190</name>
</gene>
<dbReference type="AlphaFoldDB" id="A0A9W6USL8"/>
<evidence type="ECO:0000313" key="3">
    <source>
        <dbReference type="Proteomes" id="UP001165143"/>
    </source>
</evidence>
<dbReference type="InterPro" id="IPR011717">
    <property type="entry name" value="TPR-4"/>
</dbReference>
<dbReference type="SUPFAM" id="SSF81901">
    <property type="entry name" value="HCP-like"/>
    <property type="match status" value="2"/>
</dbReference>
<feature type="compositionally biased region" description="Basic and acidic residues" evidence="1">
    <location>
        <begin position="278"/>
        <end position="288"/>
    </location>
</feature>
<dbReference type="Proteomes" id="UP001165143">
    <property type="component" value="Unassembled WGS sequence"/>
</dbReference>
<evidence type="ECO:0000256" key="1">
    <source>
        <dbReference type="SAM" id="MobiDB-lite"/>
    </source>
</evidence>
<evidence type="ECO:0000313" key="2">
    <source>
        <dbReference type="EMBL" id="GLW59609.1"/>
    </source>
</evidence>
<dbReference type="Gene3D" id="1.25.40.10">
    <property type="entry name" value="Tetratricopeptide repeat domain"/>
    <property type="match status" value="1"/>
</dbReference>
<dbReference type="GO" id="GO:0042802">
    <property type="term" value="F:identical protein binding"/>
    <property type="evidence" value="ECO:0007669"/>
    <property type="project" value="InterPro"/>
</dbReference>
<dbReference type="InterPro" id="IPR011990">
    <property type="entry name" value="TPR-like_helical_dom_sf"/>
</dbReference>
<proteinExistence type="predicted"/>
<dbReference type="EMBL" id="BSRX01000103">
    <property type="protein sequence ID" value="GLW59609.1"/>
    <property type="molecule type" value="Genomic_DNA"/>
</dbReference>
<feature type="region of interest" description="Disordered" evidence="1">
    <location>
        <begin position="262"/>
        <end position="296"/>
    </location>
</feature>
<dbReference type="SMART" id="SM00671">
    <property type="entry name" value="SEL1"/>
    <property type="match status" value="6"/>
</dbReference>
<dbReference type="InterPro" id="IPR006597">
    <property type="entry name" value="Sel1-like"/>
</dbReference>
<dbReference type="PANTHER" id="PTHR11102:SF160">
    <property type="entry name" value="ERAD-ASSOCIATED E3 UBIQUITIN-PROTEIN LIGASE COMPONENT HRD3"/>
    <property type="match status" value="1"/>
</dbReference>
<dbReference type="InterPro" id="IPR047659">
    <property type="entry name" value="T7SS_assoc"/>
</dbReference>
<organism evidence="2 3">
    <name type="scientific">Kitasatospora phosalacinea</name>
    <dbReference type="NCBI Taxonomy" id="2065"/>
    <lineage>
        <taxon>Bacteria</taxon>
        <taxon>Bacillati</taxon>
        <taxon>Actinomycetota</taxon>
        <taxon>Actinomycetes</taxon>
        <taxon>Kitasatosporales</taxon>
        <taxon>Streptomycetaceae</taxon>
        <taxon>Kitasatospora</taxon>
    </lineage>
</organism>
<dbReference type="Pfam" id="PF07721">
    <property type="entry name" value="TPR_4"/>
    <property type="match status" value="3"/>
</dbReference>
<comment type="caution">
    <text evidence="2">The sequence shown here is derived from an EMBL/GenBank/DDBJ whole genome shotgun (WGS) entry which is preliminary data.</text>
</comment>
<reference evidence="2" key="1">
    <citation type="submission" date="2023-02" db="EMBL/GenBank/DDBJ databases">
        <title>Kitasatospora phosalacinea NBRC 14362.</title>
        <authorList>
            <person name="Ichikawa N."/>
            <person name="Sato H."/>
            <person name="Tonouchi N."/>
        </authorList>
    </citation>
    <scope>NUCLEOTIDE SEQUENCE</scope>
    <source>
        <strain evidence="2">NBRC 14362</strain>
    </source>
</reference>
<accession>A0A9W6USL8</accession>
<sequence length="788" mass="84856">MPGSTWGDTPSAPLPETPGKRGDAVLVHLMLQPVRTIAARGPAEDVPYTVRASARSHVCVIIAPSRETGPTAVHVPLTGHNLLFEVRADGGQEVLVERVTLGPISRSALEADAISIIQNQFMPPFSADFVDAVQRSVSAYEPLKYPDLEIDLDSGSIRRLDEDSPALPLRVPAHGTKTLVLAPVTDARDLVNWIMTAEISCAGRTEEFTWDMTVTAQTYMQAVAGPEKGLWAPVHRFFPDHWHRASSKQAVISAVLPGHIPTPAAHTSSDGSHYLRRPGLESEPEPKKAAKLRARGNRHGRRGRLVRARAAYAAAAEAGSSEAAYWLGYLLDASGDLDGALRWYRQAAEQRFFPAFNDLAVLHFRRGELDQAEHWFRRGMDAGDWTAAAGLGALLRHRGDAEAESLLRIVEGTSAGKGAAAVMGDDLARADLEASVSSADQLAGLLHEQGRVDEARAMWEAAAADGSAHAAFSLGELSLSRGDRGGAKRWWRQSAEAGSLLGAYHLGELFQEDADTAEAERWWRTAADSLERTLAQGASTAETGSGRQIMIGALHQSGEVRAAYKLGMSLLIRGRAAEAEHWLTLAARGGHRGARYELAGKSESVQEPIHDGGADPHSVEPMESAIRQGDWLVLPKPGWKRDSPSEVLPVHAMVGGWALDGDGIPGPFEPNPVYVPDDRSTPTDPVHALLRFIAAGHDGAIADRLLSTLRNSVVEIACDEQAHPLVGLSPDGVRCVAVVTAEIHKRLVPGARWIRVVGDRLPEAVPVDTDIMLNPGDDAQFRLLTQAI</sequence>
<dbReference type="NCBIfam" id="NF033532">
    <property type="entry name" value="lone7para_assoc"/>
    <property type="match status" value="1"/>
</dbReference>
<dbReference type="PANTHER" id="PTHR11102">
    <property type="entry name" value="SEL-1-LIKE PROTEIN"/>
    <property type="match status" value="1"/>
</dbReference>
<evidence type="ECO:0008006" key="4">
    <source>
        <dbReference type="Google" id="ProtNLM"/>
    </source>
</evidence>
<dbReference type="InterPro" id="IPR050767">
    <property type="entry name" value="Sel1_AlgK"/>
</dbReference>